<organism evidence="2 3">
    <name type="scientific">Ralstonia soli</name>
    <dbReference type="NCBI Taxonomy" id="2953896"/>
    <lineage>
        <taxon>Bacteria</taxon>
        <taxon>Pseudomonadati</taxon>
        <taxon>Pseudomonadota</taxon>
        <taxon>Betaproteobacteria</taxon>
        <taxon>Burkholderiales</taxon>
        <taxon>Burkholderiaceae</taxon>
        <taxon>Ralstonia</taxon>
    </lineage>
</organism>
<dbReference type="EMBL" id="JAMXHT010000005">
    <property type="protein sequence ID" value="MCO5399382.1"/>
    <property type="molecule type" value="Genomic_DNA"/>
</dbReference>
<dbReference type="Gene3D" id="3.40.630.30">
    <property type="match status" value="1"/>
</dbReference>
<evidence type="ECO:0000313" key="2">
    <source>
        <dbReference type="EMBL" id="MCO5399382.1"/>
    </source>
</evidence>
<feature type="domain" description="N-acetyltransferase" evidence="1">
    <location>
        <begin position="31"/>
        <end position="192"/>
    </location>
</feature>
<dbReference type="Pfam" id="PF13302">
    <property type="entry name" value="Acetyltransf_3"/>
    <property type="match status" value="1"/>
</dbReference>
<evidence type="ECO:0000313" key="3">
    <source>
        <dbReference type="Proteomes" id="UP001162811"/>
    </source>
</evidence>
<evidence type="ECO:0000259" key="1">
    <source>
        <dbReference type="PROSITE" id="PS51186"/>
    </source>
</evidence>
<dbReference type="InterPro" id="IPR016181">
    <property type="entry name" value="Acyl_CoA_acyltransferase"/>
</dbReference>
<keyword evidence="3" id="KW-1185">Reference proteome</keyword>
<dbReference type="Proteomes" id="UP001162811">
    <property type="component" value="Unassembled WGS sequence"/>
</dbReference>
<proteinExistence type="predicted"/>
<sequence>MTTLNAHQQPIGAPLAGWTARPFPPHTPLSGRFCRLEPLDAARHADALFEAFSQAPDDRLWTYMVEGPFTDAAAHRAYIERVAAKRDPLQYAVIDTRTDRPVGTLALMRITPEHGVVEVGAVTFSPLLQRTPASTEAQFLLMKHVFDDLGYRRYEWKCDSLNAPSRQTALRLGFQFEGIFRQAVVYKGRSRDTAWFSIIDADWPHVRAAFEQWLSPGNFDADGRQRASLTALRSA</sequence>
<dbReference type="PROSITE" id="PS51186">
    <property type="entry name" value="GNAT"/>
    <property type="match status" value="1"/>
</dbReference>
<gene>
    <name evidence="2" type="ORF">NG900_14385</name>
</gene>
<dbReference type="InterPro" id="IPR051908">
    <property type="entry name" value="Ribosomal_N-acetyltransferase"/>
</dbReference>
<dbReference type="RefSeq" id="WP_252681506.1">
    <property type="nucleotide sequence ID" value="NZ_JAMXHT010000005.1"/>
</dbReference>
<dbReference type="SUPFAM" id="SSF55729">
    <property type="entry name" value="Acyl-CoA N-acyltransferases (Nat)"/>
    <property type="match status" value="1"/>
</dbReference>
<dbReference type="InterPro" id="IPR000182">
    <property type="entry name" value="GNAT_dom"/>
</dbReference>
<reference evidence="2" key="1">
    <citation type="submission" date="2022-06" db="EMBL/GenBank/DDBJ databases">
        <authorList>
            <person name="Lu C.-H."/>
        </authorList>
    </citation>
    <scope>NUCLEOTIDE SEQUENCE</scope>
    <source>
        <strain evidence="2">21MJYT02-11</strain>
    </source>
</reference>
<name>A0ABT1ALR5_9RALS</name>
<protein>
    <submittedName>
        <fullName evidence="2">GNAT family N-acetyltransferase</fullName>
    </submittedName>
</protein>
<accession>A0ABT1ALR5</accession>
<dbReference type="PANTHER" id="PTHR43441">
    <property type="entry name" value="RIBOSOMAL-PROTEIN-SERINE ACETYLTRANSFERASE"/>
    <property type="match status" value="1"/>
</dbReference>
<reference evidence="2" key="2">
    <citation type="journal article" date="2023" name="Front. Microbiol.">
        <title>Ralstonia chuxiongensis sp. nov., Ralstonia mojiangensis sp. nov., and Ralstonia soli sp. nov., isolated from tobacco fields, are three novel species in the family Burkholderiaceae.</title>
        <authorList>
            <person name="Lu C.H."/>
            <person name="Zhang Y.Y."/>
            <person name="Jiang N."/>
            <person name="Chen W."/>
            <person name="Shao X."/>
            <person name="Zhao Z.M."/>
            <person name="Lu W.L."/>
            <person name="Hu X."/>
            <person name="Xi Y.X."/>
            <person name="Zou S.Y."/>
            <person name="Wei Q.J."/>
            <person name="Lin Z.L."/>
            <person name="Gong L."/>
            <person name="Gai X.T."/>
            <person name="Zhang L.Q."/>
            <person name="Li J.Y."/>
            <person name="Jin Y."/>
            <person name="Xia Z.Y."/>
        </authorList>
    </citation>
    <scope>NUCLEOTIDE SEQUENCE</scope>
    <source>
        <strain evidence="2">21MJYT02-11</strain>
    </source>
</reference>
<dbReference type="PANTHER" id="PTHR43441:SF2">
    <property type="entry name" value="FAMILY ACETYLTRANSFERASE, PUTATIVE (AFU_ORTHOLOGUE AFUA_7G00850)-RELATED"/>
    <property type="match status" value="1"/>
</dbReference>
<comment type="caution">
    <text evidence="2">The sequence shown here is derived from an EMBL/GenBank/DDBJ whole genome shotgun (WGS) entry which is preliminary data.</text>
</comment>